<sequence>MKPLPNPGKTTPLSRLIEGRIIELGLSEKTFLADLGYRNFSKGRERLLQFRKAKGLRGLKHLENQLAEALKVDVSTVQKAISETWVTAQLWEDEKYAASFEPHAVLKTDRTRPSQITMCALTGGPQRWLVVEFERDSAPVTYVSQVLRDLPEIAPFFGKVLGFWINYTPSSCVEFDRSGQAVAEFSRAKRVGVALAGGVEKILSIA</sequence>
<keyword evidence="2" id="KW-1185">Reference proteome</keyword>
<dbReference type="AlphaFoldDB" id="A0A6P0CGK1"/>
<accession>A0A6P0CGK1</accession>
<dbReference type="Proteomes" id="UP000468591">
    <property type="component" value="Unassembled WGS sequence"/>
</dbReference>
<name>A0A6P0CGK1_9RHOB</name>
<comment type="caution">
    <text evidence="1">The sequence shown here is derived from an EMBL/GenBank/DDBJ whole genome shotgun (WGS) entry which is preliminary data.</text>
</comment>
<evidence type="ECO:0000313" key="1">
    <source>
        <dbReference type="EMBL" id="NEK24195.1"/>
    </source>
</evidence>
<protein>
    <submittedName>
        <fullName evidence="1">Uncharacterized protein</fullName>
    </submittedName>
</protein>
<gene>
    <name evidence="1" type="ORF">GV827_17555</name>
</gene>
<evidence type="ECO:0000313" key="2">
    <source>
        <dbReference type="Proteomes" id="UP000468591"/>
    </source>
</evidence>
<proteinExistence type="predicted"/>
<dbReference type="RefSeq" id="WP_164355122.1">
    <property type="nucleotide sequence ID" value="NZ_JAABNT010000013.1"/>
</dbReference>
<dbReference type="EMBL" id="JAABNT010000013">
    <property type="protein sequence ID" value="NEK24195.1"/>
    <property type="molecule type" value="Genomic_DNA"/>
</dbReference>
<reference evidence="1 2" key="1">
    <citation type="submission" date="2020-01" db="EMBL/GenBank/DDBJ databases">
        <title>Sulfitobacter sediminilitoris sp. nov., isolated from a tidal flat.</title>
        <authorList>
            <person name="Park S."/>
            <person name="Yoon J.-H."/>
        </authorList>
    </citation>
    <scope>NUCLEOTIDE SEQUENCE [LARGE SCALE GENOMIC DNA]</scope>
    <source>
        <strain evidence="1 2">JBTF-M27</strain>
    </source>
</reference>
<organism evidence="1 2">
    <name type="scientific">Sulfitobacter sediminilitoris</name>
    <dbReference type="NCBI Taxonomy" id="2698830"/>
    <lineage>
        <taxon>Bacteria</taxon>
        <taxon>Pseudomonadati</taxon>
        <taxon>Pseudomonadota</taxon>
        <taxon>Alphaproteobacteria</taxon>
        <taxon>Rhodobacterales</taxon>
        <taxon>Roseobacteraceae</taxon>
        <taxon>Sulfitobacter</taxon>
    </lineage>
</organism>